<dbReference type="AlphaFoldDB" id="A0AAD7ZP20"/>
<organism evidence="2 3">
    <name type="scientific">Diploptera punctata</name>
    <name type="common">Pacific beetle cockroach</name>
    <dbReference type="NCBI Taxonomy" id="6984"/>
    <lineage>
        <taxon>Eukaryota</taxon>
        <taxon>Metazoa</taxon>
        <taxon>Ecdysozoa</taxon>
        <taxon>Arthropoda</taxon>
        <taxon>Hexapoda</taxon>
        <taxon>Insecta</taxon>
        <taxon>Pterygota</taxon>
        <taxon>Neoptera</taxon>
        <taxon>Polyneoptera</taxon>
        <taxon>Dictyoptera</taxon>
        <taxon>Blattodea</taxon>
        <taxon>Blaberoidea</taxon>
        <taxon>Blaberidae</taxon>
        <taxon>Diplopterinae</taxon>
        <taxon>Diploptera</taxon>
    </lineage>
</organism>
<feature type="non-terminal residue" evidence="2">
    <location>
        <position position="113"/>
    </location>
</feature>
<feature type="transmembrane region" description="Helical" evidence="1">
    <location>
        <begin position="6"/>
        <end position="25"/>
    </location>
</feature>
<keyword evidence="1" id="KW-0812">Transmembrane</keyword>
<keyword evidence="1" id="KW-0472">Membrane</keyword>
<keyword evidence="1" id="KW-1133">Transmembrane helix</keyword>
<dbReference type="Proteomes" id="UP001233999">
    <property type="component" value="Unassembled WGS sequence"/>
</dbReference>
<evidence type="ECO:0000256" key="1">
    <source>
        <dbReference type="SAM" id="Phobius"/>
    </source>
</evidence>
<keyword evidence="3" id="KW-1185">Reference proteome</keyword>
<dbReference type="EMBL" id="JASPKZ010007432">
    <property type="protein sequence ID" value="KAJ9584289.1"/>
    <property type="molecule type" value="Genomic_DNA"/>
</dbReference>
<comment type="caution">
    <text evidence="2">The sequence shown here is derived from an EMBL/GenBank/DDBJ whole genome shotgun (WGS) entry which is preliminary data.</text>
</comment>
<gene>
    <name evidence="2" type="ORF">L9F63_021358</name>
</gene>
<reference evidence="2" key="1">
    <citation type="journal article" date="2023" name="IScience">
        <title>Live-bearing cockroach genome reveals convergent evolutionary mechanisms linked to viviparity in insects and beyond.</title>
        <authorList>
            <person name="Fouks B."/>
            <person name="Harrison M.C."/>
            <person name="Mikhailova A.A."/>
            <person name="Marchal E."/>
            <person name="English S."/>
            <person name="Carruthers M."/>
            <person name="Jennings E.C."/>
            <person name="Chiamaka E.L."/>
            <person name="Frigard R.A."/>
            <person name="Pippel M."/>
            <person name="Attardo G.M."/>
            <person name="Benoit J.B."/>
            <person name="Bornberg-Bauer E."/>
            <person name="Tobe S.S."/>
        </authorList>
    </citation>
    <scope>NUCLEOTIDE SEQUENCE</scope>
    <source>
        <strain evidence="2">Stay&amp;Tobe</strain>
    </source>
</reference>
<sequence>NFFLYLKIIIALWVKIPIFFLKCWLLTARNTFRVSGDHSLVQTMTELLGNSPLRTYKYFLLLLSSLHYFYYHYYNYYIIIIIDVDKWLLCTPPIPRKEIHVYGRLADIALLSF</sequence>
<protein>
    <submittedName>
        <fullName evidence="2">Uncharacterized protein</fullName>
    </submittedName>
</protein>
<evidence type="ECO:0000313" key="2">
    <source>
        <dbReference type="EMBL" id="KAJ9584289.1"/>
    </source>
</evidence>
<feature type="non-terminal residue" evidence="2">
    <location>
        <position position="1"/>
    </location>
</feature>
<accession>A0AAD7ZP20</accession>
<evidence type="ECO:0000313" key="3">
    <source>
        <dbReference type="Proteomes" id="UP001233999"/>
    </source>
</evidence>
<proteinExistence type="predicted"/>
<name>A0AAD7ZP20_DIPPU</name>
<reference evidence="2" key="2">
    <citation type="submission" date="2023-05" db="EMBL/GenBank/DDBJ databases">
        <authorList>
            <person name="Fouks B."/>
        </authorList>
    </citation>
    <scope>NUCLEOTIDE SEQUENCE</scope>
    <source>
        <strain evidence="2">Stay&amp;Tobe</strain>
        <tissue evidence="2">Testes</tissue>
    </source>
</reference>